<feature type="binding site" evidence="6">
    <location>
        <begin position="7"/>
        <end position="9"/>
    </location>
    <ligand>
        <name>GTP</name>
        <dbReference type="ChEBI" id="CHEBI:37565"/>
    </ligand>
</feature>
<dbReference type="InterPro" id="IPR013482">
    <property type="entry name" value="Molybde_CF_guanTrfase"/>
</dbReference>
<keyword evidence="5 6" id="KW-0460">Magnesium</keyword>
<comment type="caution">
    <text evidence="8">The sequence shown here is derived from an EMBL/GenBank/DDBJ whole genome shotgun (WGS) entry which is preliminary data.</text>
</comment>
<gene>
    <name evidence="8" type="primary">mobA_1</name>
    <name evidence="6" type="synonym">mobA</name>
    <name evidence="8" type="ORF">PAECIP111802_01195</name>
</gene>
<keyword evidence="6" id="KW-0342">GTP-binding</keyword>
<evidence type="ECO:0000256" key="2">
    <source>
        <dbReference type="ARBA" id="ARBA00022679"/>
    </source>
</evidence>
<comment type="function">
    <text evidence="6">Transfers a GMP moiety from GTP to Mo-molybdopterin (Mo-MPT) cofactor (Moco or molybdenum cofactor) to form Mo-molybdopterin guanine dinucleotide (Mo-MGD) cofactor.</text>
</comment>
<dbReference type="Pfam" id="PF12804">
    <property type="entry name" value="NTP_transf_3"/>
    <property type="match status" value="1"/>
</dbReference>
<feature type="binding site" evidence="6">
    <location>
        <position position="97"/>
    </location>
    <ligand>
        <name>GTP</name>
        <dbReference type="ChEBI" id="CHEBI:37565"/>
    </ligand>
</feature>
<reference evidence="8 9" key="1">
    <citation type="submission" date="2021-06" db="EMBL/GenBank/DDBJ databases">
        <authorList>
            <person name="Criscuolo A."/>
        </authorList>
    </citation>
    <scope>NUCLEOTIDE SEQUENCE [LARGE SCALE GENOMIC DNA]</scope>
    <source>
        <strain evidence="9">CIP 111802</strain>
    </source>
</reference>
<evidence type="ECO:0000256" key="5">
    <source>
        <dbReference type="ARBA" id="ARBA00022842"/>
    </source>
</evidence>
<evidence type="ECO:0000256" key="1">
    <source>
        <dbReference type="ARBA" id="ARBA00022490"/>
    </source>
</evidence>
<dbReference type="EMBL" id="CAJVCE010000003">
    <property type="protein sequence ID" value="CAG7625903.1"/>
    <property type="molecule type" value="Genomic_DNA"/>
</dbReference>
<keyword evidence="4 6" id="KW-0547">Nucleotide-binding</keyword>
<dbReference type="EC" id="2.7.7.77" evidence="6"/>
<feature type="domain" description="MobA-like NTP transferase" evidence="7">
    <location>
        <begin position="4"/>
        <end position="150"/>
    </location>
</feature>
<comment type="subcellular location">
    <subcellularLocation>
        <location evidence="6">Cytoplasm</location>
    </subcellularLocation>
</comment>
<evidence type="ECO:0000313" key="9">
    <source>
        <dbReference type="Proteomes" id="UP000730618"/>
    </source>
</evidence>
<keyword evidence="2 6" id="KW-0808">Transferase</keyword>
<dbReference type="PANTHER" id="PTHR19136:SF81">
    <property type="entry name" value="MOLYBDENUM COFACTOR GUANYLYLTRANSFERASE"/>
    <property type="match status" value="1"/>
</dbReference>
<comment type="domain">
    <text evidence="6">The N-terminal domain determines nucleotide recognition and specific binding, while the C-terminal domain determines the specific binding to the target protein.</text>
</comment>
<feature type="binding site" evidence="6">
    <location>
        <position position="20"/>
    </location>
    <ligand>
        <name>GTP</name>
        <dbReference type="ChEBI" id="CHEBI:37565"/>
    </ligand>
</feature>
<dbReference type="PANTHER" id="PTHR19136">
    <property type="entry name" value="MOLYBDENUM COFACTOR GUANYLYLTRANSFERASE"/>
    <property type="match status" value="1"/>
</dbReference>
<protein>
    <recommendedName>
        <fullName evidence="6">Probable molybdenum cofactor guanylyltransferase</fullName>
        <shortName evidence="6">MoCo guanylyltransferase</shortName>
        <ecNumber evidence="6">2.7.7.77</ecNumber>
    </recommendedName>
    <alternativeName>
        <fullName evidence="6">GTP:molybdopterin guanylyltransferase</fullName>
    </alternativeName>
    <alternativeName>
        <fullName evidence="6">Mo-MPT guanylyltransferase</fullName>
    </alternativeName>
    <alternativeName>
        <fullName evidence="6">Molybdopterin guanylyltransferase</fullName>
    </alternativeName>
    <alternativeName>
        <fullName evidence="6">Molybdopterin-guanine dinucleotide synthase</fullName>
        <shortName evidence="6">MGD synthase</shortName>
    </alternativeName>
</protein>
<accession>A0ABN7TGU8</accession>
<keyword evidence="8" id="KW-0548">Nucleotidyltransferase</keyword>
<dbReference type="HAMAP" id="MF_00316">
    <property type="entry name" value="MobA"/>
    <property type="match status" value="1"/>
</dbReference>
<keyword evidence="6" id="KW-0501">Molybdenum cofactor biosynthesis</keyword>
<keyword evidence="9" id="KW-1185">Reference proteome</keyword>
<comment type="similarity">
    <text evidence="6">Belongs to the MobA family.</text>
</comment>
<keyword evidence="3 6" id="KW-0479">Metal-binding</keyword>
<dbReference type="Proteomes" id="UP000730618">
    <property type="component" value="Unassembled WGS sequence"/>
</dbReference>
<sequence>MLSGVILAGGKNSRMNGQNKAFLVLDHMTFIDRQIREMNKICSEIVIVAMDPAPYLRTLDRGIRIITDYFPEKGPLGGMFSGLTLSFHSNVWVVGCDMPFISAEAAELMLSCKKDAIDAVIPWIGNQVYPLHGIYDKSCAKPIRELLKNDEVSFSAMLKKLLWCELPEALFKEKEIDPRFVTAINTPEDYEQAVSFYESLQMNYRLGL</sequence>
<feature type="binding site" evidence="6">
    <location>
        <position position="68"/>
    </location>
    <ligand>
        <name>GTP</name>
        <dbReference type="ChEBI" id="CHEBI:37565"/>
    </ligand>
</feature>
<comment type="cofactor">
    <cofactor evidence="6">
        <name>Mg(2+)</name>
        <dbReference type="ChEBI" id="CHEBI:18420"/>
    </cofactor>
</comment>
<proteinExistence type="inferred from homology"/>
<dbReference type="CDD" id="cd02503">
    <property type="entry name" value="MobA"/>
    <property type="match status" value="1"/>
</dbReference>
<feature type="binding site" evidence="6">
    <location>
        <position position="97"/>
    </location>
    <ligand>
        <name>Mg(2+)</name>
        <dbReference type="ChEBI" id="CHEBI:18420"/>
    </ligand>
</feature>
<dbReference type="InterPro" id="IPR025877">
    <property type="entry name" value="MobA-like_NTP_Trfase"/>
</dbReference>
<comment type="caution">
    <text evidence="6">Lacks conserved residue(s) required for the propagation of feature annotation.</text>
</comment>
<evidence type="ECO:0000259" key="7">
    <source>
        <dbReference type="Pfam" id="PF12804"/>
    </source>
</evidence>
<evidence type="ECO:0000313" key="8">
    <source>
        <dbReference type="EMBL" id="CAG7625903.1"/>
    </source>
</evidence>
<organism evidence="8 9">
    <name type="scientific">Paenibacillus allorhizosphaerae</name>
    <dbReference type="NCBI Taxonomy" id="2849866"/>
    <lineage>
        <taxon>Bacteria</taxon>
        <taxon>Bacillati</taxon>
        <taxon>Bacillota</taxon>
        <taxon>Bacilli</taxon>
        <taxon>Bacillales</taxon>
        <taxon>Paenibacillaceae</taxon>
        <taxon>Paenibacillus</taxon>
    </lineage>
</organism>
<evidence type="ECO:0000256" key="6">
    <source>
        <dbReference type="HAMAP-Rule" id="MF_00316"/>
    </source>
</evidence>
<name>A0ABN7TGU8_9BACL</name>
<dbReference type="GO" id="GO:0061603">
    <property type="term" value="F:molybdenum cofactor guanylyltransferase activity"/>
    <property type="evidence" value="ECO:0007669"/>
    <property type="project" value="UniProtKB-EC"/>
</dbReference>
<evidence type="ECO:0000256" key="3">
    <source>
        <dbReference type="ARBA" id="ARBA00022723"/>
    </source>
</evidence>
<keyword evidence="1 6" id="KW-0963">Cytoplasm</keyword>
<evidence type="ECO:0000256" key="4">
    <source>
        <dbReference type="ARBA" id="ARBA00022741"/>
    </source>
</evidence>
<comment type="catalytic activity">
    <reaction evidence="6">
        <text>Mo-molybdopterin + GTP + H(+) = Mo-molybdopterin guanine dinucleotide + diphosphate</text>
        <dbReference type="Rhea" id="RHEA:34243"/>
        <dbReference type="ChEBI" id="CHEBI:15378"/>
        <dbReference type="ChEBI" id="CHEBI:33019"/>
        <dbReference type="ChEBI" id="CHEBI:37565"/>
        <dbReference type="ChEBI" id="CHEBI:71302"/>
        <dbReference type="ChEBI" id="CHEBI:71310"/>
        <dbReference type="EC" id="2.7.7.77"/>
    </reaction>
</comment>